<keyword evidence="6 11" id="KW-0798">TonB box</keyword>
<evidence type="ECO:0000256" key="4">
    <source>
        <dbReference type="ARBA" id="ARBA00022452"/>
    </source>
</evidence>
<dbReference type="InterPro" id="IPR000531">
    <property type="entry name" value="Beta-barrel_TonB"/>
</dbReference>
<gene>
    <name evidence="14" type="ordered locus">TEQUI_1567</name>
</gene>
<dbReference type="InterPro" id="IPR039426">
    <property type="entry name" value="TonB-dep_rcpt-like"/>
</dbReference>
<evidence type="ECO:0000256" key="8">
    <source>
        <dbReference type="ARBA" id="ARBA00023170"/>
    </source>
</evidence>
<dbReference type="AlphaFoldDB" id="A0A654KJE1"/>
<keyword evidence="9 10" id="KW-0998">Cell outer membrane</keyword>
<keyword evidence="4 10" id="KW-1134">Transmembrane beta strand</keyword>
<dbReference type="Pfam" id="PF07715">
    <property type="entry name" value="Plug"/>
    <property type="match status" value="1"/>
</dbReference>
<dbReference type="InterPro" id="IPR036942">
    <property type="entry name" value="Beta-barrel_TonB_sf"/>
</dbReference>
<dbReference type="SUPFAM" id="SSF56935">
    <property type="entry name" value="Porins"/>
    <property type="match status" value="1"/>
</dbReference>
<name>A0A654KJE1_TAYEM</name>
<dbReference type="InterPro" id="IPR012910">
    <property type="entry name" value="Plug_dom"/>
</dbReference>
<dbReference type="GO" id="GO:0044718">
    <property type="term" value="P:siderophore transmembrane transport"/>
    <property type="evidence" value="ECO:0007669"/>
    <property type="project" value="TreeGrafter"/>
</dbReference>
<evidence type="ECO:0000256" key="5">
    <source>
        <dbReference type="ARBA" id="ARBA00022692"/>
    </source>
</evidence>
<evidence type="ECO:0000259" key="12">
    <source>
        <dbReference type="Pfam" id="PF00593"/>
    </source>
</evidence>
<evidence type="ECO:0000256" key="7">
    <source>
        <dbReference type="ARBA" id="ARBA00023136"/>
    </source>
</evidence>
<keyword evidence="8 14" id="KW-0675">Receptor</keyword>
<evidence type="ECO:0000256" key="2">
    <source>
        <dbReference type="ARBA" id="ARBA00009810"/>
    </source>
</evidence>
<dbReference type="InterPro" id="IPR037066">
    <property type="entry name" value="Plug_dom_sf"/>
</dbReference>
<dbReference type="PANTHER" id="PTHR30069:SF50">
    <property type="entry name" value="TONB-DEPENDENT RECEPTOR HI_1217-RELATED"/>
    <property type="match status" value="1"/>
</dbReference>
<dbReference type="EMBL" id="CP002456">
    <property type="protein sequence ID" value="ADU92479.1"/>
    <property type="molecule type" value="Genomic_DNA"/>
</dbReference>
<dbReference type="GO" id="GO:0009279">
    <property type="term" value="C:cell outer membrane"/>
    <property type="evidence" value="ECO:0007669"/>
    <property type="project" value="UniProtKB-SubCell"/>
</dbReference>
<dbReference type="PROSITE" id="PS52016">
    <property type="entry name" value="TONB_DEPENDENT_REC_3"/>
    <property type="match status" value="1"/>
</dbReference>
<dbReference type="Pfam" id="PF00593">
    <property type="entry name" value="TonB_dep_Rec_b-barrel"/>
    <property type="match status" value="1"/>
</dbReference>
<dbReference type="Gene3D" id="2.170.130.10">
    <property type="entry name" value="TonB-dependent receptor, plug domain"/>
    <property type="match status" value="1"/>
</dbReference>
<feature type="domain" description="TonB-dependent receptor plug" evidence="13">
    <location>
        <begin position="54"/>
        <end position="159"/>
    </location>
</feature>
<evidence type="ECO:0000256" key="6">
    <source>
        <dbReference type="ARBA" id="ARBA00023077"/>
    </source>
</evidence>
<evidence type="ECO:0000313" key="14">
    <source>
        <dbReference type="EMBL" id="ADU92479.1"/>
    </source>
</evidence>
<keyword evidence="5 10" id="KW-0812">Transmembrane</keyword>
<accession>A0A654KJE1</accession>
<proteinExistence type="inferred from homology"/>
<feature type="domain" description="TonB-dependent receptor-like beta-barrel" evidence="12">
    <location>
        <begin position="636"/>
        <end position="935"/>
    </location>
</feature>
<dbReference type="GO" id="GO:0015344">
    <property type="term" value="F:siderophore uptake transmembrane transporter activity"/>
    <property type="evidence" value="ECO:0007669"/>
    <property type="project" value="TreeGrafter"/>
</dbReference>
<keyword evidence="7 10" id="KW-0472">Membrane</keyword>
<comment type="similarity">
    <text evidence="2 10 11">Belongs to the TonB-dependent receptor family.</text>
</comment>
<dbReference type="KEGG" id="teq:TEQUI_1567"/>
<evidence type="ECO:0000256" key="9">
    <source>
        <dbReference type="ARBA" id="ARBA00023237"/>
    </source>
</evidence>
<dbReference type="Proteomes" id="UP000007472">
    <property type="component" value="Chromosome"/>
</dbReference>
<evidence type="ECO:0000313" key="15">
    <source>
        <dbReference type="Proteomes" id="UP000007472"/>
    </source>
</evidence>
<reference evidence="14 15" key="1">
    <citation type="journal article" date="2011" name="J. Bacteriol.">
        <title>Genome sequence of Taylorella equigenitalis MCE9, the causative agent of contagious equine metritis.</title>
        <authorList>
            <person name="Hebert L."/>
            <person name="Moumen B."/>
            <person name="Duquesne F."/>
            <person name="Breuil M.F."/>
            <person name="Laugier C."/>
            <person name="Batto J.M."/>
            <person name="Renault P."/>
            <person name="Petry S."/>
        </authorList>
    </citation>
    <scope>NUCLEOTIDE SEQUENCE [LARGE SCALE GENOMIC DNA]</scope>
    <source>
        <strain evidence="14 15">MCE9</strain>
    </source>
</reference>
<evidence type="ECO:0000256" key="11">
    <source>
        <dbReference type="RuleBase" id="RU003357"/>
    </source>
</evidence>
<protein>
    <submittedName>
        <fullName evidence="14">Outer membrane receptor protein</fullName>
    </submittedName>
</protein>
<organism evidence="14 15">
    <name type="scientific">Taylorella equigenitalis (strain MCE9)</name>
    <dbReference type="NCBI Taxonomy" id="937774"/>
    <lineage>
        <taxon>Bacteria</taxon>
        <taxon>Pseudomonadati</taxon>
        <taxon>Pseudomonadota</taxon>
        <taxon>Betaproteobacteria</taxon>
        <taxon>Burkholderiales</taxon>
        <taxon>Alcaligenaceae</taxon>
        <taxon>Taylorella</taxon>
    </lineage>
</organism>
<keyword evidence="3 10" id="KW-0813">Transport</keyword>
<evidence type="ECO:0000256" key="3">
    <source>
        <dbReference type="ARBA" id="ARBA00022448"/>
    </source>
</evidence>
<evidence type="ECO:0000256" key="10">
    <source>
        <dbReference type="PROSITE-ProRule" id="PRU01360"/>
    </source>
</evidence>
<comment type="subcellular location">
    <subcellularLocation>
        <location evidence="1 10">Cell outer membrane</location>
        <topology evidence="1 10">Multi-pass membrane protein</topology>
    </subcellularLocation>
</comment>
<evidence type="ECO:0000259" key="13">
    <source>
        <dbReference type="Pfam" id="PF07715"/>
    </source>
</evidence>
<sequence length="984" mass="110004">MQKVLTNYAAIVLAFGSSGALPQTNSSELNSIDVISNASSTATKQGVYIAPTAKSVREIEKNNTKSVDDIMRSVPGAFTNIDKTSGAVNVNIRGLSGFGRVNTMIDGVSQTFYAASSDNGSKAGGTSTYGSLVDPNFLKGIEIDRGGFSGKGGLNALMGSSNFKTVEASDIINEGKSFGLQLNGSVGNNAIGPNAGVITAYRHAVGQNGELSFLYGISTRHISEDYKVGGNVEPRVYHKTGRQGYNTVLRVVEGNKKGGGVEKKTIKVTVPYDIYEDQYGNSYDHDPSKLERDLKQTPLSHIAKIQYLDDLNKATLQYRDYSTELSGRKITQKTYQADYSLHPEGNNFLDFNILYARTIGKQHFDKAARFQSFKLFKELDLKNTSDTLDINNTFRMKLSEKANLKTTVGFNLLKNKYERNRNPFEINYISNSNNLLFDTSLFDGNYMVGGRLSNTVQPEGGQDFHSVYLDNSLDWGIFTLDVNLNYAKADHWGKVYLYKGLNGPSRRAWLKEKYSKDIFALSDNPSFGKNSYKGSFANPEYEKIISENLIYEFDETLDIAGGTEENEDGVMPDGVIDNNDFDDLKRRNSYPFAELGKLRKRLKKEGLPKDQIDQLVDKRWEEMKLDMAQDLFNTVSSDPKDWNYEEIQRGTNRYLNYHIGLAANISDWFTPFVNFSRTHRAPNVTEMYFSELSDSGVDSGLKPEIAKTMQAGFNTFKENVFTEGDYLGFKFLAYKTKIDNYIYNIKGNRFIGEDSYGKYGFDWYIYHKNSKVPVNIKGLEVELNYDSGAFFANLAYARQNTNQPLNFTDASPDVDSKDGRERYFQGYGLTKLTMLPKDYASIELGGRFFKRKLTIGGIAKYYGPSKISKAYDAVPMDCSGAPARPNVDGTGYIINHLCGFTKKTGTLKSQPVIVDLYATYQPHENLSVKLEVQNVFNKGYINPLDAGNDSANQFLFQSGAGDFAHVGDNYARGRTAILSIDYRY</sequence>
<dbReference type="Gene3D" id="2.40.170.20">
    <property type="entry name" value="TonB-dependent receptor, beta-barrel domain"/>
    <property type="match status" value="2"/>
</dbReference>
<dbReference type="PANTHER" id="PTHR30069">
    <property type="entry name" value="TONB-DEPENDENT OUTER MEMBRANE RECEPTOR"/>
    <property type="match status" value="1"/>
</dbReference>
<evidence type="ECO:0000256" key="1">
    <source>
        <dbReference type="ARBA" id="ARBA00004571"/>
    </source>
</evidence>